<dbReference type="EMBL" id="JAUSQW010000001">
    <property type="protein sequence ID" value="MDP9800166.1"/>
    <property type="molecule type" value="Genomic_DNA"/>
</dbReference>
<dbReference type="PANTHER" id="PTHR30231">
    <property type="entry name" value="DNA POLYMERASE III SUBUNIT EPSILON"/>
    <property type="match status" value="1"/>
</dbReference>
<keyword evidence="3" id="KW-0548">Nucleotidyltransferase</keyword>
<dbReference type="SMART" id="SM00479">
    <property type="entry name" value="EXOIII"/>
    <property type="match status" value="1"/>
</dbReference>
<sequence length="197" mass="21871">MNSFAVVDCETTGLDRESDRIVEIGVVLLSPTFGEEIRFETLVNPQRPLAASEIHGLRAADVAHAPTFAAIAPRLIELLSRRVIVAHNFPFDQEFINRAFSRAGYAEHIPNECAVDTLDQSRIYLPDGSHSLVGVAQRLGLPERAHHHALSDALTAADILRAFALMEARGERYTEHAHGRHGEVTPAQWERATPWRP</sequence>
<dbReference type="SUPFAM" id="SSF53098">
    <property type="entry name" value="Ribonuclease H-like"/>
    <property type="match status" value="1"/>
</dbReference>
<dbReference type="InterPro" id="IPR006054">
    <property type="entry name" value="DnaQ"/>
</dbReference>
<dbReference type="InterPro" id="IPR012337">
    <property type="entry name" value="RNaseH-like_sf"/>
</dbReference>
<dbReference type="RefSeq" id="WP_278057564.1">
    <property type="nucleotide sequence ID" value="NZ_CP121247.1"/>
</dbReference>
<evidence type="ECO:0000256" key="1">
    <source>
        <dbReference type="SAM" id="MobiDB-lite"/>
    </source>
</evidence>
<proteinExistence type="predicted"/>
<evidence type="ECO:0000313" key="3">
    <source>
        <dbReference type="EMBL" id="MDP9800166.1"/>
    </source>
</evidence>
<keyword evidence="4" id="KW-1185">Reference proteome</keyword>
<dbReference type="Pfam" id="PF00929">
    <property type="entry name" value="RNase_T"/>
    <property type="match status" value="1"/>
</dbReference>
<name>A0ABT9NAC1_9ACTO</name>
<dbReference type="EC" id="2.7.7.7" evidence="3"/>
<dbReference type="InterPro" id="IPR036397">
    <property type="entry name" value="RNaseH_sf"/>
</dbReference>
<comment type="caution">
    <text evidence="3">The sequence shown here is derived from an EMBL/GenBank/DDBJ whole genome shotgun (WGS) entry which is preliminary data.</text>
</comment>
<dbReference type="GO" id="GO:0003887">
    <property type="term" value="F:DNA-directed DNA polymerase activity"/>
    <property type="evidence" value="ECO:0007669"/>
    <property type="project" value="UniProtKB-EC"/>
</dbReference>
<dbReference type="CDD" id="cd06127">
    <property type="entry name" value="DEDDh"/>
    <property type="match status" value="1"/>
</dbReference>
<dbReference type="Proteomes" id="UP001235966">
    <property type="component" value="Unassembled WGS sequence"/>
</dbReference>
<dbReference type="InterPro" id="IPR013520">
    <property type="entry name" value="Ribonucl_H"/>
</dbReference>
<reference evidence="3 4" key="1">
    <citation type="submission" date="2023-07" db="EMBL/GenBank/DDBJ databases">
        <title>Sequencing the genomes of 1000 actinobacteria strains.</title>
        <authorList>
            <person name="Klenk H.-P."/>
        </authorList>
    </citation>
    <scope>NUCLEOTIDE SEQUENCE [LARGE SCALE GENOMIC DNA]</scope>
    <source>
        <strain evidence="3 4">DSM 102162</strain>
    </source>
</reference>
<protein>
    <submittedName>
        <fullName evidence="3">DNA polymerase-3 subunit epsilon</fullName>
        <ecNumber evidence="3">2.7.7.7</ecNumber>
    </submittedName>
</protein>
<keyword evidence="3" id="KW-0808">Transferase</keyword>
<dbReference type="NCBIfam" id="TIGR00573">
    <property type="entry name" value="dnaq"/>
    <property type="match status" value="1"/>
</dbReference>
<gene>
    <name evidence="3" type="ORF">J2S49_000242</name>
</gene>
<evidence type="ECO:0000313" key="4">
    <source>
        <dbReference type="Proteomes" id="UP001235966"/>
    </source>
</evidence>
<feature type="domain" description="Exonuclease" evidence="2">
    <location>
        <begin position="3"/>
        <end position="169"/>
    </location>
</feature>
<evidence type="ECO:0000259" key="2">
    <source>
        <dbReference type="SMART" id="SM00479"/>
    </source>
</evidence>
<feature type="region of interest" description="Disordered" evidence="1">
    <location>
        <begin position="176"/>
        <end position="197"/>
    </location>
</feature>
<dbReference type="PANTHER" id="PTHR30231:SF41">
    <property type="entry name" value="DNA POLYMERASE III SUBUNIT EPSILON"/>
    <property type="match status" value="1"/>
</dbReference>
<organism evidence="3 4">
    <name type="scientific">Arcanobacterium wilhelmae</name>
    <dbReference type="NCBI Taxonomy" id="1803177"/>
    <lineage>
        <taxon>Bacteria</taxon>
        <taxon>Bacillati</taxon>
        <taxon>Actinomycetota</taxon>
        <taxon>Actinomycetes</taxon>
        <taxon>Actinomycetales</taxon>
        <taxon>Actinomycetaceae</taxon>
        <taxon>Arcanobacterium</taxon>
    </lineage>
</organism>
<dbReference type="Gene3D" id="3.30.420.10">
    <property type="entry name" value="Ribonuclease H-like superfamily/Ribonuclease H"/>
    <property type="match status" value="1"/>
</dbReference>
<accession>A0ABT9NAC1</accession>